<name>T1ILH0_STRMM</name>
<dbReference type="PhylomeDB" id="T1ILH0"/>
<dbReference type="PANTHER" id="PTHR22955:SF66">
    <property type="entry name" value="INTEGRASE CATALYTIC DOMAIN-CONTAINING PROTEIN"/>
    <property type="match status" value="1"/>
</dbReference>
<sequence>MITFGSLQKKKPYTKRELCSLLASIYDPLGLLSPAVLELKLLMQRTWIDAINQVALAWICSQKNVWKPYVTNCVHEICNLTTPDQWYYLSTSDNPADLLTRTDR</sequence>
<reference evidence="2" key="1">
    <citation type="submission" date="2011-05" db="EMBL/GenBank/DDBJ databases">
        <authorList>
            <person name="Richards S.R."/>
            <person name="Qu J."/>
            <person name="Jiang H."/>
            <person name="Jhangiani S.N."/>
            <person name="Agravi P."/>
            <person name="Goodspeed R."/>
            <person name="Gross S."/>
            <person name="Mandapat C."/>
            <person name="Jackson L."/>
            <person name="Mathew T."/>
            <person name="Pu L."/>
            <person name="Thornton R."/>
            <person name="Saada N."/>
            <person name="Wilczek-Boney K.B."/>
            <person name="Lee S."/>
            <person name="Kovar C."/>
            <person name="Wu Y."/>
            <person name="Scherer S.E."/>
            <person name="Worley K.C."/>
            <person name="Muzny D.M."/>
            <person name="Gibbs R."/>
        </authorList>
    </citation>
    <scope>NUCLEOTIDE SEQUENCE</scope>
    <source>
        <strain evidence="2">Brora</strain>
    </source>
</reference>
<dbReference type="Pfam" id="PF05380">
    <property type="entry name" value="Peptidase_A17"/>
    <property type="match status" value="1"/>
</dbReference>
<dbReference type="PANTHER" id="PTHR22955">
    <property type="entry name" value="RETROTRANSPOSON"/>
    <property type="match status" value="1"/>
</dbReference>
<dbReference type="EnsemblMetazoa" id="SMAR001796-RA">
    <property type="protein sequence ID" value="SMAR001796-PA"/>
    <property type="gene ID" value="SMAR001796"/>
</dbReference>
<organism evidence="1 2">
    <name type="scientific">Strigamia maritima</name>
    <name type="common">European centipede</name>
    <name type="synonym">Geophilus maritimus</name>
    <dbReference type="NCBI Taxonomy" id="126957"/>
    <lineage>
        <taxon>Eukaryota</taxon>
        <taxon>Metazoa</taxon>
        <taxon>Ecdysozoa</taxon>
        <taxon>Arthropoda</taxon>
        <taxon>Myriapoda</taxon>
        <taxon>Chilopoda</taxon>
        <taxon>Pleurostigmophora</taxon>
        <taxon>Geophilomorpha</taxon>
        <taxon>Linotaeniidae</taxon>
        <taxon>Strigamia</taxon>
    </lineage>
</organism>
<reference evidence="1" key="2">
    <citation type="submission" date="2015-02" db="UniProtKB">
        <authorList>
            <consortium name="EnsemblMetazoa"/>
        </authorList>
    </citation>
    <scope>IDENTIFICATION</scope>
</reference>
<proteinExistence type="predicted"/>
<accession>T1ILH0</accession>
<keyword evidence="2" id="KW-1185">Reference proteome</keyword>
<dbReference type="InterPro" id="IPR008042">
    <property type="entry name" value="Retrotrans_Pao"/>
</dbReference>
<evidence type="ECO:0000313" key="2">
    <source>
        <dbReference type="Proteomes" id="UP000014500"/>
    </source>
</evidence>
<evidence type="ECO:0000313" key="1">
    <source>
        <dbReference type="EnsemblMetazoa" id="SMAR001796-PA"/>
    </source>
</evidence>
<dbReference type="AlphaFoldDB" id="T1ILH0"/>
<protein>
    <submittedName>
        <fullName evidence="1">Uncharacterized protein</fullName>
    </submittedName>
</protein>
<dbReference type="EMBL" id="JH430820">
    <property type="status" value="NOT_ANNOTATED_CDS"/>
    <property type="molecule type" value="Genomic_DNA"/>
</dbReference>
<dbReference type="Proteomes" id="UP000014500">
    <property type="component" value="Unassembled WGS sequence"/>
</dbReference>
<dbReference type="HOGENOM" id="CLU_2256864_0_0_1"/>